<name>A0A1F8FPJ9_9BACT</name>
<dbReference type="Proteomes" id="UP000176581">
    <property type="component" value="Unassembled WGS sequence"/>
</dbReference>
<sequence length="76" mass="8676">MRGFYFGSYKHPTQIGLVVDYVEDRVFTSEENGIYPGVEVFCEDLTGGDLLAALKYDAAKRLRRWQCEPLGQKKAK</sequence>
<reference evidence="1 2" key="1">
    <citation type="journal article" date="2016" name="Nat. Commun.">
        <title>Thousands of microbial genomes shed light on interconnected biogeochemical processes in an aquifer system.</title>
        <authorList>
            <person name="Anantharaman K."/>
            <person name="Brown C.T."/>
            <person name="Hug L.A."/>
            <person name="Sharon I."/>
            <person name="Castelle C.J."/>
            <person name="Probst A.J."/>
            <person name="Thomas B.C."/>
            <person name="Singh A."/>
            <person name="Wilkins M.J."/>
            <person name="Karaoz U."/>
            <person name="Brodie E.L."/>
            <person name="Williams K.H."/>
            <person name="Hubbard S.S."/>
            <person name="Banfield J.F."/>
        </authorList>
    </citation>
    <scope>NUCLEOTIDE SEQUENCE [LARGE SCALE GENOMIC DNA]</scope>
</reference>
<protein>
    <submittedName>
        <fullName evidence="1">Uncharacterized protein</fullName>
    </submittedName>
</protein>
<evidence type="ECO:0000313" key="2">
    <source>
        <dbReference type="Proteomes" id="UP000176581"/>
    </source>
</evidence>
<dbReference type="AlphaFoldDB" id="A0A1F8FPJ9"/>
<comment type="caution">
    <text evidence="1">The sequence shown here is derived from an EMBL/GenBank/DDBJ whole genome shotgun (WGS) entry which is preliminary data.</text>
</comment>
<proteinExistence type="predicted"/>
<accession>A0A1F8FPJ9</accession>
<dbReference type="EMBL" id="MGJV01000016">
    <property type="protein sequence ID" value="OGN15087.1"/>
    <property type="molecule type" value="Genomic_DNA"/>
</dbReference>
<evidence type="ECO:0000313" key="1">
    <source>
        <dbReference type="EMBL" id="OGN15087.1"/>
    </source>
</evidence>
<gene>
    <name evidence="1" type="ORF">A3J47_00435</name>
</gene>
<organism evidence="1 2">
    <name type="scientific">Candidatus Yanofskybacteria bacterium RIFCSPHIGHO2_02_FULL_43_22</name>
    <dbReference type="NCBI Taxonomy" id="1802681"/>
    <lineage>
        <taxon>Bacteria</taxon>
        <taxon>Candidatus Yanofskyibacteriota</taxon>
    </lineage>
</organism>